<dbReference type="Proteomes" id="UP000887576">
    <property type="component" value="Unplaced"/>
</dbReference>
<evidence type="ECO:0000313" key="2">
    <source>
        <dbReference type="WBParaSite" id="JU765_v2.g12328.t1"/>
    </source>
</evidence>
<protein>
    <submittedName>
        <fullName evidence="2">Thioredoxin domain-containing protein</fullName>
    </submittedName>
</protein>
<name>A0AC34Q2K2_9BILA</name>
<organism evidence="1 2">
    <name type="scientific">Panagrolaimus sp. JU765</name>
    <dbReference type="NCBI Taxonomy" id="591449"/>
    <lineage>
        <taxon>Eukaryota</taxon>
        <taxon>Metazoa</taxon>
        <taxon>Ecdysozoa</taxon>
        <taxon>Nematoda</taxon>
        <taxon>Chromadorea</taxon>
        <taxon>Rhabditida</taxon>
        <taxon>Tylenchina</taxon>
        <taxon>Panagrolaimomorpha</taxon>
        <taxon>Panagrolaimoidea</taxon>
        <taxon>Panagrolaimidae</taxon>
        <taxon>Panagrolaimus</taxon>
    </lineage>
</organism>
<sequence>MLSVHLSGGRVGNLMFNNLKFVRNAHFLASVPLKKKSGAVCVKNFENKPLMLYFSAGWCRSCKMFTPKVRDFYEKLKNEKLDVVWVSRDKTAEDQLEYYNKALPDWPYVPFGADDIQKLVSKYEVKTIPAVLVVNDSGEVIDDGARMKIERAEESSDKLVEGWKKLI</sequence>
<reference evidence="2" key="1">
    <citation type="submission" date="2022-11" db="UniProtKB">
        <authorList>
            <consortium name="WormBaseParasite"/>
        </authorList>
    </citation>
    <scope>IDENTIFICATION</scope>
</reference>
<accession>A0AC34Q2K2</accession>
<proteinExistence type="predicted"/>
<evidence type="ECO:0000313" key="1">
    <source>
        <dbReference type="Proteomes" id="UP000887576"/>
    </source>
</evidence>
<dbReference type="WBParaSite" id="JU765_v2.g12328.t1">
    <property type="protein sequence ID" value="JU765_v2.g12328.t1"/>
    <property type="gene ID" value="JU765_v2.g12328"/>
</dbReference>